<organism evidence="1 2">
    <name type="scientific">Arctium lappa</name>
    <name type="common">Greater burdock</name>
    <name type="synonym">Lappa major</name>
    <dbReference type="NCBI Taxonomy" id="4217"/>
    <lineage>
        <taxon>Eukaryota</taxon>
        <taxon>Viridiplantae</taxon>
        <taxon>Streptophyta</taxon>
        <taxon>Embryophyta</taxon>
        <taxon>Tracheophyta</taxon>
        <taxon>Spermatophyta</taxon>
        <taxon>Magnoliopsida</taxon>
        <taxon>eudicotyledons</taxon>
        <taxon>Gunneridae</taxon>
        <taxon>Pentapetalae</taxon>
        <taxon>asterids</taxon>
        <taxon>campanulids</taxon>
        <taxon>Asterales</taxon>
        <taxon>Asteraceae</taxon>
        <taxon>Carduoideae</taxon>
        <taxon>Cardueae</taxon>
        <taxon>Arctiinae</taxon>
        <taxon>Arctium</taxon>
    </lineage>
</organism>
<proteinExistence type="predicted"/>
<sequence length="70" mass="7977">MLTISDENRNKFVVSFGSGMPELTLDWCYGYFGTLCFGVDAAAAEIFSEIFYDLHFLLTMEMIQSFAKSR</sequence>
<evidence type="ECO:0000313" key="1">
    <source>
        <dbReference type="EMBL" id="KAI3759132.1"/>
    </source>
</evidence>
<accession>A0ACB9EKZ1</accession>
<reference evidence="1 2" key="2">
    <citation type="journal article" date="2022" name="Mol. Ecol. Resour.">
        <title>The genomes of chicory, endive, great burdock and yacon provide insights into Asteraceae paleo-polyploidization history and plant inulin production.</title>
        <authorList>
            <person name="Fan W."/>
            <person name="Wang S."/>
            <person name="Wang H."/>
            <person name="Wang A."/>
            <person name="Jiang F."/>
            <person name="Liu H."/>
            <person name="Zhao H."/>
            <person name="Xu D."/>
            <person name="Zhang Y."/>
        </authorList>
    </citation>
    <scope>NUCLEOTIDE SEQUENCE [LARGE SCALE GENOMIC DNA]</scope>
    <source>
        <strain evidence="2">cv. Niubang</strain>
    </source>
</reference>
<comment type="caution">
    <text evidence="1">The sequence shown here is derived from an EMBL/GenBank/DDBJ whole genome shotgun (WGS) entry which is preliminary data.</text>
</comment>
<gene>
    <name evidence="1" type="ORF">L6452_06707</name>
</gene>
<dbReference type="EMBL" id="CM042048">
    <property type="protein sequence ID" value="KAI3759132.1"/>
    <property type="molecule type" value="Genomic_DNA"/>
</dbReference>
<reference evidence="2" key="1">
    <citation type="journal article" date="2022" name="Mol. Ecol. Resour.">
        <title>The genomes of chicory, endive, great burdock and yacon provide insights into Asteraceae palaeo-polyploidization history and plant inulin production.</title>
        <authorList>
            <person name="Fan W."/>
            <person name="Wang S."/>
            <person name="Wang H."/>
            <person name="Wang A."/>
            <person name="Jiang F."/>
            <person name="Liu H."/>
            <person name="Zhao H."/>
            <person name="Xu D."/>
            <person name="Zhang Y."/>
        </authorList>
    </citation>
    <scope>NUCLEOTIDE SEQUENCE [LARGE SCALE GENOMIC DNA]</scope>
    <source>
        <strain evidence="2">cv. Niubang</strain>
    </source>
</reference>
<evidence type="ECO:0000313" key="2">
    <source>
        <dbReference type="Proteomes" id="UP001055879"/>
    </source>
</evidence>
<protein>
    <submittedName>
        <fullName evidence="1">Uncharacterized protein</fullName>
    </submittedName>
</protein>
<dbReference type="Proteomes" id="UP001055879">
    <property type="component" value="Linkage Group LG02"/>
</dbReference>
<keyword evidence="2" id="KW-1185">Reference proteome</keyword>
<name>A0ACB9EKZ1_ARCLA</name>